<dbReference type="Proteomes" id="UP001066276">
    <property type="component" value="Chromosome 9"/>
</dbReference>
<sequence>MHLRVLNFSLGFRLCLVAVHHGRALNTAARVLQGSGAALKPRAAMFGNREAMAEQGARAGARGLSVRQDLK</sequence>
<dbReference type="EMBL" id="JANPWB010000013">
    <property type="protein sequence ID" value="KAJ1107024.1"/>
    <property type="molecule type" value="Genomic_DNA"/>
</dbReference>
<evidence type="ECO:0000313" key="3">
    <source>
        <dbReference type="Proteomes" id="UP001066276"/>
    </source>
</evidence>
<feature type="signal peptide" evidence="1">
    <location>
        <begin position="1"/>
        <end position="24"/>
    </location>
</feature>
<keyword evidence="1" id="KW-0732">Signal</keyword>
<reference evidence="2" key="1">
    <citation type="journal article" date="2022" name="bioRxiv">
        <title>Sequencing and chromosome-scale assembly of the giantPleurodeles waltlgenome.</title>
        <authorList>
            <person name="Brown T."/>
            <person name="Elewa A."/>
            <person name="Iarovenko S."/>
            <person name="Subramanian E."/>
            <person name="Araus A.J."/>
            <person name="Petzold A."/>
            <person name="Susuki M."/>
            <person name="Suzuki K.-i.T."/>
            <person name="Hayashi T."/>
            <person name="Toyoda A."/>
            <person name="Oliveira C."/>
            <person name="Osipova E."/>
            <person name="Leigh N.D."/>
            <person name="Simon A."/>
            <person name="Yun M.H."/>
        </authorList>
    </citation>
    <scope>NUCLEOTIDE SEQUENCE</scope>
    <source>
        <strain evidence="2">20211129_DDA</strain>
        <tissue evidence="2">Liver</tissue>
    </source>
</reference>
<proteinExistence type="predicted"/>
<name>A0AAV7MV36_PLEWA</name>
<gene>
    <name evidence="2" type="ORF">NDU88_004421</name>
</gene>
<feature type="chain" id="PRO_5043574671" evidence="1">
    <location>
        <begin position="25"/>
        <end position="71"/>
    </location>
</feature>
<dbReference type="AlphaFoldDB" id="A0AAV7MV36"/>
<evidence type="ECO:0000256" key="1">
    <source>
        <dbReference type="SAM" id="SignalP"/>
    </source>
</evidence>
<keyword evidence="3" id="KW-1185">Reference proteome</keyword>
<protein>
    <submittedName>
        <fullName evidence="2">Uncharacterized protein</fullName>
    </submittedName>
</protein>
<comment type="caution">
    <text evidence="2">The sequence shown here is derived from an EMBL/GenBank/DDBJ whole genome shotgun (WGS) entry which is preliminary data.</text>
</comment>
<accession>A0AAV7MV36</accession>
<organism evidence="2 3">
    <name type="scientific">Pleurodeles waltl</name>
    <name type="common">Iberian ribbed newt</name>
    <dbReference type="NCBI Taxonomy" id="8319"/>
    <lineage>
        <taxon>Eukaryota</taxon>
        <taxon>Metazoa</taxon>
        <taxon>Chordata</taxon>
        <taxon>Craniata</taxon>
        <taxon>Vertebrata</taxon>
        <taxon>Euteleostomi</taxon>
        <taxon>Amphibia</taxon>
        <taxon>Batrachia</taxon>
        <taxon>Caudata</taxon>
        <taxon>Salamandroidea</taxon>
        <taxon>Salamandridae</taxon>
        <taxon>Pleurodelinae</taxon>
        <taxon>Pleurodeles</taxon>
    </lineage>
</organism>
<evidence type="ECO:0000313" key="2">
    <source>
        <dbReference type="EMBL" id="KAJ1107024.1"/>
    </source>
</evidence>